<proteinExistence type="predicted"/>
<feature type="transmembrane region" description="Helical" evidence="1">
    <location>
        <begin position="94"/>
        <end position="112"/>
    </location>
</feature>
<keyword evidence="1" id="KW-1133">Transmembrane helix</keyword>
<feature type="transmembrane region" description="Helical" evidence="1">
    <location>
        <begin position="50"/>
        <end position="74"/>
    </location>
</feature>
<dbReference type="RefSeq" id="WP_048109119.1">
    <property type="nucleotide sequence ID" value="NZ_CP009517.1"/>
</dbReference>
<feature type="transmembrane region" description="Helical" evidence="1">
    <location>
        <begin position="119"/>
        <end position="140"/>
    </location>
</feature>
<evidence type="ECO:0000313" key="2">
    <source>
        <dbReference type="EMBL" id="AKB83488.1"/>
    </source>
</evidence>
<keyword evidence="1" id="KW-0472">Membrane</keyword>
<evidence type="ECO:0000313" key="3">
    <source>
        <dbReference type="Proteomes" id="UP000033066"/>
    </source>
</evidence>
<dbReference type="HOGENOM" id="CLU_1452286_0_0_2"/>
<keyword evidence="1" id="KW-0812">Transmembrane</keyword>
<sequence>MEDEANSYEQKVGKMENINICAIYMIGILAWISLWICSGAMKSLKVIKTLWVPFCLCILFMLANGLIIVCNLSVGEVELEESLFNFLENRSQLALEVSASLLVVATIIYGVSSEKYPALFIRLETLSFVCLIGFMAPVMWIPVNQPYWLMILRHAQTVPYLMGIFLCVSGIMVLLNDISEIAENASFSNRKDRDKTR</sequence>
<organism evidence="2 3">
    <name type="scientific">Methanosarcina barkeri 3</name>
    <dbReference type="NCBI Taxonomy" id="1434107"/>
    <lineage>
        <taxon>Archaea</taxon>
        <taxon>Methanobacteriati</taxon>
        <taxon>Methanobacteriota</taxon>
        <taxon>Stenosarchaea group</taxon>
        <taxon>Methanomicrobia</taxon>
        <taxon>Methanosarcinales</taxon>
        <taxon>Methanosarcinaceae</taxon>
        <taxon>Methanosarcina</taxon>
    </lineage>
</organism>
<dbReference type="Proteomes" id="UP000033066">
    <property type="component" value="Chromosome"/>
</dbReference>
<keyword evidence="3" id="KW-1185">Reference proteome</keyword>
<protein>
    <submittedName>
        <fullName evidence="2">Uncharacterized protein</fullName>
    </submittedName>
</protein>
<feature type="transmembrane region" description="Helical" evidence="1">
    <location>
        <begin position="17"/>
        <end position="38"/>
    </location>
</feature>
<dbReference type="AlphaFoldDB" id="A0A0E3SPA9"/>
<gene>
    <name evidence="2" type="ORF">MSBR3_2910</name>
</gene>
<evidence type="ECO:0000256" key="1">
    <source>
        <dbReference type="SAM" id="Phobius"/>
    </source>
</evidence>
<dbReference type="EMBL" id="CP009517">
    <property type="protein sequence ID" value="AKB83488.1"/>
    <property type="molecule type" value="Genomic_DNA"/>
</dbReference>
<dbReference type="PATRIC" id="fig|1434107.4.peg.3689"/>
<reference evidence="2" key="1">
    <citation type="submission" date="2014-07" db="EMBL/GenBank/DDBJ databases">
        <title>Methanogenic archaea and the global carbon cycle.</title>
        <authorList>
            <person name="Henriksen J.R."/>
            <person name="Luke J."/>
            <person name="Reinhart S."/>
            <person name="Benedict M.N."/>
            <person name="Youngblut N.D."/>
            <person name="Metcalf M.E."/>
            <person name="Whitaker R.J."/>
            <person name="Metcalf W.W."/>
        </authorList>
    </citation>
    <scope>NUCLEOTIDE SEQUENCE [LARGE SCALE GENOMIC DNA]</scope>
    <source>
        <strain evidence="2">3</strain>
    </source>
</reference>
<accession>A0A0E3SPA9</accession>
<feature type="transmembrane region" description="Helical" evidence="1">
    <location>
        <begin position="160"/>
        <end position="178"/>
    </location>
</feature>
<dbReference type="GeneID" id="24790547"/>
<name>A0A0E3SPA9_METBA</name>
<dbReference type="KEGG" id="mbak:MSBR3_2910"/>